<name>A0A816SH38_BRANA</name>
<gene>
    <name evidence="1" type="ORF">DARMORV10_A06P32820.1</name>
</gene>
<sequence length="61" mass="7360">MLRDTLLKVILHRSTLKLPSKSNKLVCSKDVWLRSAVAVSWMLVSDRRIYQFNDFFFYYMQ</sequence>
<dbReference type="AlphaFoldDB" id="A0A816SH38"/>
<proteinExistence type="predicted"/>
<protein>
    <submittedName>
        <fullName evidence="1">(rape) hypothetical protein</fullName>
    </submittedName>
</protein>
<accession>A0A816SH38</accession>
<dbReference type="EMBL" id="HG994360">
    <property type="protein sequence ID" value="CAF2088308.1"/>
    <property type="molecule type" value="Genomic_DNA"/>
</dbReference>
<reference evidence="1" key="1">
    <citation type="submission" date="2021-01" db="EMBL/GenBank/DDBJ databases">
        <authorList>
            <consortium name="Genoscope - CEA"/>
            <person name="William W."/>
        </authorList>
    </citation>
    <scope>NUCLEOTIDE SEQUENCE</scope>
</reference>
<dbReference type="Proteomes" id="UP001295469">
    <property type="component" value="Chromosome A06"/>
</dbReference>
<evidence type="ECO:0000313" key="1">
    <source>
        <dbReference type="EMBL" id="CAF2088308.1"/>
    </source>
</evidence>
<organism evidence="1">
    <name type="scientific">Brassica napus</name>
    <name type="common">Rape</name>
    <dbReference type="NCBI Taxonomy" id="3708"/>
    <lineage>
        <taxon>Eukaryota</taxon>
        <taxon>Viridiplantae</taxon>
        <taxon>Streptophyta</taxon>
        <taxon>Embryophyta</taxon>
        <taxon>Tracheophyta</taxon>
        <taxon>Spermatophyta</taxon>
        <taxon>Magnoliopsida</taxon>
        <taxon>eudicotyledons</taxon>
        <taxon>Gunneridae</taxon>
        <taxon>Pentapetalae</taxon>
        <taxon>rosids</taxon>
        <taxon>malvids</taxon>
        <taxon>Brassicales</taxon>
        <taxon>Brassicaceae</taxon>
        <taxon>Brassiceae</taxon>
        <taxon>Brassica</taxon>
    </lineage>
</organism>